<reference evidence="2" key="1">
    <citation type="journal article" date="2022" name="bioRxiv">
        <title>Sequencing and chromosome-scale assembly of the giantPleurodeles waltlgenome.</title>
        <authorList>
            <person name="Brown T."/>
            <person name="Elewa A."/>
            <person name="Iarovenko S."/>
            <person name="Subramanian E."/>
            <person name="Araus A.J."/>
            <person name="Petzold A."/>
            <person name="Susuki M."/>
            <person name="Suzuki K.-i.T."/>
            <person name="Hayashi T."/>
            <person name="Toyoda A."/>
            <person name="Oliveira C."/>
            <person name="Osipova E."/>
            <person name="Leigh N.D."/>
            <person name="Simon A."/>
            <person name="Yun M.H."/>
        </authorList>
    </citation>
    <scope>NUCLEOTIDE SEQUENCE</scope>
    <source>
        <strain evidence="2">20211129_DDA</strain>
        <tissue evidence="2">Liver</tissue>
    </source>
</reference>
<protein>
    <submittedName>
        <fullName evidence="2">Uncharacterized protein</fullName>
    </submittedName>
</protein>
<sequence>MPRPGGSRATKPSDKRQAAGAQATTDSKAAGARGTVGSNEAPLVSTDDSKRHQCKGCSRSDQRSNTALAALPGRCLARSGLPRTQQCRGRTQTRRNQSTSSVSSRREPPGTSVSVVKREPGGSRATKPSDKRQAAGAQATTDSKAAGARGTVGSNEAPLVSTDDSKRHQCKGCSRSDQRSNTALAALPGRCLARSGLPRTQQCRGRTQTRRNQSTSSVSSRREPPGTSVSVVKREGACVAGINCSPVAVGPPNRRTNGKQLEHRPLQIPRRQEQEERWGATKPPSSAPTIQNGTNARAAPGQTRGATRPWQHSLVGAWPGAACPERSNAAAGHKRGAISPPRPSRPAVSHPALASAS</sequence>
<proteinExistence type="predicted"/>
<evidence type="ECO:0000313" key="2">
    <source>
        <dbReference type="EMBL" id="KAJ1116943.1"/>
    </source>
</evidence>
<name>A0AAV7NRE2_PLEWA</name>
<feature type="region of interest" description="Disordered" evidence="1">
    <location>
        <begin position="1"/>
        <end position="181"/>
    </location>
</feature>
<dbReference type="Proteomes" id="UP001066276">
    <property type="component" value="Chromosome 8"/>
</dbReference>
<evidence type="ECO:0000256" key="1">
    <source>
        <dbReference type="SAM" id="MobiDB-lite"/>
    </source>
</evidence>
<dbReference type="AlphaFoldDB" id="A0AAV7NRE2"/>
<keyword evidence="3" id="KW-1185">Reference proteome</keyword>
<feature type="region of interest" description="Disordered" evidence="1">
    <location>
        <begin position="195"/>
        <end position="231"/>
    </location>
</feature>
<gene>
    <name evidence="2" type="ORF">NDU88_005145</name>
</gene>
<organism evidence="2 3">
    <name type="scientific">Pleurodeles waltl</name>
    <name type="common">Iberian ribbed newt</name>
    <dbReference type="NCBI Taxonomy" id="8319"/>
    <lineage>
        <taxon>Eukaryota</taxon>
        <taxon>Metazoa</taxon>
        <taxon>Chordata</taxon>
        <taxon>Craniata</taxon>
        <taxon>Vertebrata</taxon>
        <taxon>Euteleostomi</taxon>
        <taxon>Amphibia</taxon>
        <taxon>Batrachia</taxon>
        <taxon>Caudata</taxon>
        <taxon>Salamandroidea</taxon>
        <taxon>Salamandridae</taxon>
        <taxon>Pleurodelinae</taxon>
        <taxon>Pleurodeles</taxon>
    </lineage>
</organism>
<comment type="caution">
    <text evidence="2">The sequence shown here is derived from an EMBL/GenBank/DDBJ whole genome shotgun (WGS) entry which is preliminary data.</text>
</comment>
<feature type="region of interest" description="Disordered" evidence="1">
    <location>
        <begin position="243"/>
        <end position="357"/>
    </location>
</feature>
<feature type="compositionally biased region" description="Basic and acidic residues" evidence="1">
    <location>
        <begin position="116"/>
        <end position="133"/>
    </location>
</feature>
<feature type="compositionally biased region" description="Basic and acidic residues" evidence="1">
    <location>
        <begin position="260"/>
        <end position="279"/>
    </location>
</feature>
<evidence type="ECO:0000313" key="3">
    <source>
        <dbReference type="Proteomes" id="UP001066276"/>
    </source>
</evidence>
<feature type="compositionally biased region" description="Polar residues" evidence="1">
    <location>
        <begin position="283"/>
        <end position="295"/>
    </location>
</feature>
<dbReference type="EMBL" id="JANPWB010000012">
    <property type="protein sequence ID" value="KAJ1116943.1"/>
    <property type="molecule type" value="Genomic_DNA"/>
</dbReference>
<accession>A0AAV7NRE2</accession>